<keyword evidence="2" id="KW-1133">Transmembrane helix</keyword>
<sequence length="233" mass="25055">MIAVLGVIAMIAAAVLWLLAAVLVAGLAAAASFAIAIVIQHLGEAWGYSHADLAGAICGVAFFVSAMAYAARRYLPSDTRSVDTEPRPRKARVTELREPDEAGSDEDFAPETDRNVRAAWQTIEELAPGQRARVKVARRKCAQVLALGEGDTIDPSLIELSTMLKRNLPQLANTVAKLCATASRSKRNEAIRGLVEDVERLAQSADRELARHHEALADELVALRAHIATRTSA</sequence>
<comment type="caution">
    <text evidence="3">The sequence shown here is derived from an EMBL/GenBank/DDBJ whole genome shotgun (WGS) entry which is preliminary data.</text>
</comment>
<feature type="region of interest" description="Disordered" evidence="1">
    <location>
        <begin position="79"/>
        <end position="110"/>
    </location>
</feature>
<dbReference type="EMBL" id="JACHOA010000012">
    <property type="protein sequence ID" value="MBB4615755.1"/>
    <property type="molecule type" value="Genomic_DNA"/>
</dbReference>
<reference evidence="3 4" key="1">
    <citation type="submission" date="2020-08" db="EMBL/GenBank/DDBJ databases">
        <title>Genomic Encyclopedia of Type Strains, Phase IV (KMG-IV): sequencing the most valuable type-strain genomes for metagenomic binning, comparative biology and taxonomic classification.</title>
        <authorList>
            <person name="Goeker M."/>
        </authorList>
    </citation>
    <scope>NUCLEOTIDE SEQUENCE [LARGE SCALE GENOMIC DNA]</scope>
    <source>
        <strain evidence="3 4">DSM 17507</strain>
    </source>
</reference>
<evidence type="ECO:0000313" key="3">
    <source>
        <dbReference type="EMBL" id="MBB4615755.1"/>
    </source>
</evidence>
<evidence type="ECO:0000256" key="1">
    <source>
        <dbReference type="SAM" id="MobiDB-lite"/>
    </source>
</evidence>
<feature type="compositionally biased region" description="Basic and acidic residues" evidence="1">
    <location>
        <begin position="80"/>
        <end position="100"/>
    </location>
</feature>
<feature type="compositionally biased region" description="Acidic residues" evidence="1">
    <location>
        <begin position="101"/>
        <end position="110"/>
    </location>
</feature>
<keyword evidence="4" id="KW-1185">Reference proteome</keyword>
<dbReference type="AlphaFoldDB" id="A0A7W7EXW7"/>
<keyword evidence="2" id="KW-0812">Transmembrane</keyword>
<accession>A0A7W7EXW7</accession>
<feature type="transmembrane region" description="Helical" evidence="2">
    <location>
        <begin position="54"/>
        <end position="71"/>
    </location>
</feature>
<keyword evidence="2" id="KW-0472">Membrane</keyword>
<protein>
    <submittedName>
        <fullName evidence="3">Uncharacterized membrane protein (UPF0136 family)</fullName>
    </submittedName>
</protein>
<name>A0A7W7EXW7_9SPHN</name>
<gene>
    <name evidence="3" type="ORF">GGR37_004059</name>
</gene>
<dbReference type="Proteomes" id="UP000538566">
    <property type="component" value="Unassembled WGS sequence"/>
</dbReference>
<evidence type="ECO:0000313" key="4">
    <source>
        <dbReference type="Proteomes" id="UP000538566"/>
    </source>
</evidence>
<proteinExistence type="predicted"/>
<evidence type="ECO:0000256" key="2">
    <source>
        <dbReference type="SAM" id="Phobius"/>
    </source>
</evidence>
<dbReference type="RefSeq" id="WP_183661305.1">
    <property type="nucleotide sequence ID" value="NZ_JACHOA010000012.1"/>
</dbReference>
<organism evidence="3 4">
    <name type="scientific">Novosphingobium taihuense</name>
    <dbReference type="NCBI Taxonomy" id="260085"/>
    <lineage>
        <taxon>Bacteria</taxon>
        <taxon>Pseudomonadati</taxon>
        <taxon>Pseudomonadota</taxon>
        <taxon>Alphaproteobacteria</taxon>
        <taxon>Sphingomonadales</taxon>
        <taxon>Sphingomonadaceae</taxon>
        <taxon>Novosphingobium</taxon>
    </lineage>
</organism>